<sequence>MASIQDVDVIRYSVCAFYAEHSGDLKKAQFLHEAAVINLKAIAEDTWHDQETRTICDKQAEFHASRYHLIRSVLDGDHETLPFVLPTTLSAEESINSTLKNGRLTVGLEESLLGEYLAEKENNPSLVVPTQIKHLLDSTTPSPYTLALDPAPPPKEYKITVDVDSTNYSYWLNAHRLGQPDQTCYRLRANRWGKTQFESMSFYRATEFIMPCIDINISPVASTGDRKLSAMKSRSIEYNASSGSRPIIERPDPLERRTWGSQRFSYAGRSFAWITPEAKGDLQLPTLYEVENKVGSGNSNGEAKVIGNELSWASGVFKSGQDAFATATVLGGVDQLFEELLLASQMTKMAIFLFGHDI</sequence>
<accession>A0AAV9VXE0</accession>
<name>A0AAV9VXE0_9PEZI</name>
<keyword evidence="2" id="KW-1185">Reference proteome</keyword>
<dbReference type="AlphaFoldDB" id="A0AAV9VXE0"/>
<comment type="caution">
    <text evidence="1">The sequence shown here is derived from an EMBL/GenBank/DDBJ whole genome shotgun (WGS) entry which is preliminary data.</text>
</comment>
<gene>
    <name evidence="1" type="ORF">TWF481_001877</name>
</gene>
<protein>
    <submittedName>
        <fullName evidence="1">Uncharacterized protein</fullName>
    </submittedName>
</protein>
<evidence type="ECO:0000313" key="2">
    <source>
        <dbReference type="Proteomes" id="UP001370758"/>
    </source>
</evidence>
<evidence type="ECO:0000313" key="1">
    <source>
        <dbReference type="EMBL" id="KAK6496897.1"/>
    </source>
</evidence>
<reference evidence="1 2" key="1">
    <citation type="submission" date="2023-08" db="EMBL/GenBank/DDBJ databases">
        <authorList>
            <person name="Palmer J.M."/>
        </authorList>
    </citation>
    <scope>NUCLEOTIDE SEQUENCE [LARGE SCALE GENOMIC DNA]</scope>
    <source>
        <strain evidence="1 2">TWF481</strain>
    </source>
</reference>
<dbReference type="Proteomes" id="UP001370758">
    <property type="component" value="Unassembled WGS sequence"/>
</dbReference>
<proteinExistence type="predicted"/>
<dbReference type="EMBL" id="JAVHJL010000010">
    <property type="protein sequence ID" value="KAK6496897.1"/>
    <property type="molecule type" value="Genomic_DNA"/>
</dbReference>
<organism evidence="1 2">
    <name type="scientific">Arthrobotrys musiformis</name>
    <dbReference type="NCBI Taxonomy" id="47236"/>
    <lineage>
        <taxon>Eukaryota</taxon>
        <taxon>Fungi</taxon>
        <taxon>Dikarya</taxon>
        <taxon>Ascomycota</taxon>
        <taxon>Pezizomycotina</taxon>
        <taxon>Orbiliomycetes</taxon>
        <taxon>Orbiliales</taxon>
        <taxon>Orbiliaceae</taxon>
        <taxon>Arthrobotrys</taxon>
    </lineage>
</organism>